<protein>
    <recommendedName>
        <fullName evidence="14">DUF221-domain-containing protein</fullName>
    </recommendedName>
</protein>
<dbReference type="InterPro" id="IPR027815">
    <property type="entry name" value="CSC1/OSCA1-like_cyt"/>
</dbReference>
<proteinExistence type="inferred from homology"/>
<comment type="subcellular location">
    <subcellularLocation>
        <location evidence="1">Membrane</location>
        <topology evidence="1">Multi-pass membrane protein</topology>
    </subcellularLocation>
</comment>
<dbReference type="InterPro" id="IPR003864">
    <property type="entry name" value="CSC1/OSCA1-like_7TM"/>
</dbReference>
<feature type="transmembrane region" description="Helical" evidence="8">
    <location>
        <begin position="773"/>
        <end position="792"/>
    </location>
</feature>
<dbReference type="Proteomes" id="UP000076532">
    <property type="component" value="Unassembled WGS sequence"/>
</dbReference>
<evidence type="ECO:0000256" key="4">
    <source>
        <dbReference type="ARBA" id="ARBA00022692"/>
    </source>
</evidence>
<dbReference type="GO" id="GO:0005227">
    <property type="term" value="F:calcium-activated cation channel activity"/>
    <property type="evidence" value="ECO:0007669"/>
    <property type="project" value="InterPro"/>
</dbReference>
<feature type="domain" description="CSC1/OSCA1-like 7TM region" evidence="9">
    <location>
        <begin position="615"/>
        <end position="895"/>
    </location>
</feature>
<feature type="transmembrane region" description="Helical" evidence="8">
    <location>
        <begin position="166"/>
        <end position="194"/>
    </location>
</feature>
<feature type="transmembrane region" description="Helical" evidence="8">
    <location>
        <begin position="620"/>
        <end position="645"/>
    </location>
</feature>
<feature type="transmembrane region" description="Helical" evidence="8">
    <location>
        <begin position="118"/>
        <end position="138"/>
    </location>
</feature>
<evidence type="ECO:0000256" key="2">
    <source>
        <dbReference type="ARBA" id="ARBA00007779"/>
    </source>
</evidence>
<feature type="transmembrane region" description="Helical" evidence="8">
    <location>
        <begin position="745"/>
        <end position="766"/>
    </location>
</feature>
<evidence type="ECO:0000259" key="9">
    <source>
        <dbReference type="Pfam" id="PF02714"/>
    </source>
</evidence>
<dbReference type="PANTHER" id="PTHR13018:SF139">
    <property type="entry name" value="PHOSPHATE METABOLISM PROTEIN 7"/>
    <property type="match status" value="1"/>
</dbReference>
<keyword evidence="5 8" id="KW-1133">Transmembrane helix</keyword>
<dbReference type="PANTHER" id="PTHR13018">
    <property type="entry name" value="PROBABLE MEMBRANE PROTEIN DUF221-RELATED"/>
    <property type="match status" value="1"/>
</dbReference>
<feature type="transmembrane region" description="Helical" evidence="8">
    <location>
        <begin position="665"/>
        <end position="689"/>
    </location>
</feature>
<feature type="transmembrane region" description="Helical" evidence="8">
    <location>
        <begin position="903"/>
        <end position="922"/>
    </location>
</feature>
<feature type="transmembrane region" description="Helical" evidence="8">
    <location>
        <begin position="710"/>
        <end position="733"/>
    </location>
</feature>
<dbReference type="EMBL" id="KV417489">
    <property type="protein sequence ID" value="KZP31510.1"/>
    <property type="molecule type" value="Genomic_DNA"/>
</dbReference>
<evidence type="ECO:0000313" key="12">
    <source>
        <dbReference type="EMBL" id="KZP31510.1"/>
    </source>
</evidence>
<dbReference type="Pfam" id="PF14703">
    <property type="entry name" value="PHM7_cyt"/>
    <property type="match status" value="1"/>
</dbReference>
<evidence type="ECO:0000259" key="10">
    <source>
        <dbReference type="Pfam" id="PF13967"/>
    </source>
</evidence>
<evidence type="ECO:0000313" key="13">
    <source>
        <dbReference type="Proteomes" id="UP000076532"/>
    </source>
</evidence>
<dbReference type="GO" id="GO:0005886">
    <property type="term" value="C:plasma membrane"/>
    <property type="evidence" value="ECO:0007669"/>
    <property type="project" value="TreeGrafter"/>
</dbReference>
<feature type="transmembrane region" description="Helical" evidence="8">
    <location>
        <begin position="824"/>
        <end position="849"/>
    </location>
</feature>
<feature type="domain" description="CSC1/OSCA1-like N-terminal transmembrane" evidence="10">
    <location>
        <begin position="64"/>
        <end position="186"/>
    </location>
</feature>
<keyword evidence="4 8" id="KW-0812">Transmembrane</keyword>
<organism evidence="12 13">
    <name type="scientific">Athelia psychrophila</name>
    <dbReference type="NCBI Taxonomy" id="1759441"/>
    <lineage>
        <taxon>Eukaryota</taxon>
        <taxon>Fungi</taxon>
        <taxon>Dikarya</taxon>
        <taxon>Basidiomycota</taxon>
        <taxon>Agaricomycotina</taxon>
        <taxon>Agaricomycetes</taxon>
        <taxon>Agaricomycetidae</taxon>
        <taxon>Atheliales</taxon>
        <taxon>Atheliaceae</taxon>
        <taxon>Athelia</taxon>
    </lineage>
</organism>
<keyword evidence="6 8" id="KW-0472">Membrane</keyword>
<evidence type="ECO:0000256" key="7">
    <source>
        <dbReference type="SAM" id="MobiDB-lite"/>
    </source>
</evidence>
<evidence type="ECO:0000256" key="3">
    <source>
        <dbReference type="ARBA" id="ARBA00022448"/>
    </source>
</evidence>
<gene>
    <name evidence="12" type="ORF">FIBSPDRAFT_972262</name>
</gene>
<dbReference type="InterPro" id="IPR032880">
    <property type="entry name" value="CSC1/OSCA1-like_N"/>
</dbReference>
<feature type="compositionally biased region" description="Basic and acidic residues" evidence="7">
    <location>
        <begin position="1316"/>
        <end position="1332"/>
    </location>
</feature>
<feature type="region of interest" description="Disordered" evidence="7">
    <location>
        <begin position="1131"/>
        <end position="1351"/>
    </location>
</feature>
<evidence type="ECO:0000256" key="8">
    <source>
        <dbReference type="SAM" id="Phobius"/>
    </source>
</evidence>
<comment type="similarity">
    <text evidence="2">Belongs to the CSC1 (TC 1.A.17) family.</text>
</comment>
<evidence type="ECO:0000256" key="1">
    <source>
        <dbReference type="ARBA" id="ARBA00004141"/>
    </source>
</evidence>
<keyword evidence="13" id="KW-1185">Reference proteome</keyword>
<feature type="domain" description="CSC1/OSCA1-like cytosolic" evidence="11">
    <location>
        <begin position="337"/>
        <end position="600"/>
    </location>
</feature>
<sequence length="1351" mass="150653">MTDIQTRPFSKDYSGLINQTVIAVVIIGISFTVQEVMKRKRRGKYRGTPPEKVGSVESWEFGYLFQGRTWAKNPSPPAPKGWPLSWIVESLGFKEEQILDLRGLDATVYTRWLRACRWWILLHTVTTLPILLPIHVHFSENTISPASMTRASISSLVTTPEGKSLLWIHICLMFWVTFTWFGALIWICHGAFYFRALQIQAVAKRIEAAQPEDASPEYHPHPHPHPQYPFKDVPAPVRADRATQSLRLRTVMVENIPLALRSEAQLQEYFEYFMARPVSAPGVGLTTGMQPGFFNKLSSFFFNHSFKKPRPEDVIHEAEDGLKGRRESRVRLQDVPSVERVLVARKLTVLAAQLQRREDILRRLETAHIRLANKALVAVKLEMDTRAAASGKPGNARTSSQVSLATIRRQEMVRVESGLHDQHRTLDYAQRMDLLISTLGPYVSEFDVIVDGRIVRSGKAVVGTSKWALHKLHPGAGKGPAPVARKASAPPAGQTIWDALLSLPRDTLDPYQPLTKLSRRFNAPTVPSIDYYTAKLVLLTDRIHESRSKHPTEYEPVSTAFVTFSDPHDARRACRSLAVHPNNPLSCMVTMAPGFEDIDWYRVMKSTYKAEFVKDWVVDFGVWVFTIFWLFPVSLLVGLVSVQSIGQFWPGLAKYLSSHPWEEEIIQSLVPTILVSILTLCIPPIHLLIAKKAHTILTLSALHDKILTRYYKFLVCNIVIFFCVGTAAVQTILTSLKSAIGQGGILTVVATSFPTAGPFYVGWLIFTTAMHGGLEIALLYSKYMLNLPLIMYPSTKRQVTPRKRAVGIRPRTFNFYYWLPNHMLIMHIMLLFAVINPLVIPFGFIYFCVENAVVRNQLVHVYAKNYEGNGRLIIIRLIRYSCDGLMVSQVVFLAYMVVLKKTANVALSAVLIVITLAVKLSMTRLCRAQMEDDDIAEANVFCNLIKDDNNGTGDNADSTIGHPHNVDLRDGSGKRLTQRFRTLRLPAWINFSYSSVPQRVQAREPNPFGPHGHHRPSFSRLGSFTSADNGGQALAAAPDPRTPFQPDLPFPPSPCAHPVAEDTSSHLVSSHPATTTWDDNDFLNTSYDNPYYTKAISDTLWLPRDPFGILDLDETVDLKVSITADLKSGRLADAKTSSVSVESPKEQPMVTTEGAEDEHGPAAPISPSKQLTGNDIALPPGIASRVANLEQENDVEVAERPPGQRRPSMISRQRSHSTKDGENQNQQSTTELVRPRLGSHAWSSRSGGRDSHAPPSFLSASMSATGQRGRGASFGQASIAAGQGPAEASASNDISPASREQLPEAMRLVAEEEEREAAAEHQRAEKAEEGQRTGKKSMFTSWIYKRTTRTQ</sequence>
<keyword evidence="3" id="KW-0813">Transport</keyword>
<reference evidence="12 13" key="1">
    <citation type="journal article" date="2016" name="Mol. Biol. Evol.">
        <title>Comparative Genomics of Early-Diverging Mushroom-Forming Fungi Provides Insights into the Origins of Lignocellulose Decay Capabilities.</title>
        <authorList>
            <person name="Nagy L.G."/>
            <person name="Riley R."/>
            <person name="Tritt A."/>
            <person name="Adam C."/>
            <person name="Daum C."/>
            <person name="Floudas D."/>
            <person name="Sun H."/>
            <person name="Yadav J.S."/>
            <person name="Pangilinan J."/>
            <person name="Larsson K.H."/>
            <person name="Matsuura K."/>
            <person name="Barry K."/>
            <person name="Labutti K."/>
            <person name="Kuo R."/>
            <person name="Ohm R.A."/>
            <person name="Bhattacharya S.S."/>
            <person name="Shirouzu T."/>
            <person name="Yoshinaga Y."/>
            <person name="Martin F.M."/>
            <person name="Grigoriev I.V."/>
            <person name="Hibbett D.S."/>
        </authorList>
    </citation>
    <scope>NUCLEOTIDE SEQUENCE [LARGE SCALE GENOMIC DNA]</scope>
    <source>
        <strain evidence="12 13">CBS 109695</strain>
    </source>
</reference>
<evidence type="ECO:0000256" key="5">
    <source>
        <dbReference type="ARBA" id="ARBA00022989"/>
    </source>
</evidence>
<dbReference type="InterPro" id="IPR045122">
    <property type="entry name" value="Csc1-like"/>
</dbReference>
<feature type="transmembrane region" description="Helical" evidence="8">
    <location>
        <begin position="16"/>
        <end position="37"/>
    </location>
</feature>
<name>A0A166UB06_9AGAM</name>
<evidence type="ECO:0000259" key="11">
    <source>
        <dbReference type="Pfam" id="PF14703"/>
    </source>
</evidence>
<dbReference type="OrthoDB" id="1689567at2759"/>
<accession>A0A166UB06</accession>
<evidence type="ECO:0000256" key="6">
    <source>
        <dbReference type="ARBA" id="ARBA00023136"/>
    </source>
</evidence>
<feature type="transmembrane region" description="Helical" evidence="8">
    <location>
        <begin position="877"/>
        <end position="897"/>
    </location>
</feature>
<evidence type="ECO:0008006" key="14">
    <source>
        <dbReference type="Google" id="ProtNLM"/>
    </source>
</evidence>
<dbReference type="Pfam" id="PF13967">
    <property type="entry name" value="RSN1_TM"/>
    <property type="match status" value="1"/>
</dbReference>
<dbReference type="Pfam" id="PF02714">
    <property type="entry name" value="RSN1_7TM"/>
    <property type="match status" value="1"/>
</dbReference>